<sequence length="37" mass="3976">MRVGNAALDLATMGCKETCILCIGFQISSPLRCRLCS</sequence>
<protein>
    <submittedName>
        <fullName evidence="1">Uncharacterized protein</fullName>
    </submittedName>
</protein>
<dbReference type="EMBL" id="JACEFO010000191">
    <property type="protein sequence ID" value="KAF8776692.1"/>
    <property type="molecule type" value="Genomic_DNA"/>
</dbReference>
<gene>
    <name evidence="1" type="ORF">HU200_003420</name>
</gene>
<comment type="caution">
    <text evidence="1">The sequence shown here is derived from an EMBL/GenBank/DDBJ whole genome shotgun (WGS) entry which is preliminary data.</text>
</comment>
<evidence type="ECO:0000313" key="1">
    <source>
        <dbReference type="EMBL" id="KAF8776692.1"/>
    </source>
</evidence>
<dbReference type="Proteomes" id="UP000636709">
    <property type="component" value="Unassembled WGS sequence"/>
</dbReference>
<reference evidence="1" key="1">
    <citation type="submission" date="2020-07" db="EMBL/GenBank/DDBJ databases">
        <title>Genome sequence and genetic diversity analysis of an under-domesticated orphan crop, white fonio (Digitaria exilis).</title>
        <authorList>
            <person name="Bennetzen J.L."/>
            <person name="Chen S."/>
            <person name="Ma X."/>
            <person name="Wang X."/>
            <person name="Yssel A.E.J."/>
            <person name="Chaluvadi S.R."/>
            <person name="Johnson M."/>
            <person name="Gangashetty P."/>
            <person name="Hamidou F."/>
            <person name="Sanogo M.D."/>
            <person name="Zwaenepoel A."/>
            <person name="Wallace J."/>
            <person name="Van De Peer Y."/>
            <person name="Van Deynze A."/>
        </authorList>
    </citation>
    <scope>NUCLEOTIDE SEQUENCE</scope>
    <source>
        <tissue evidence="1">Leaves</tissue>
    </source>
</reference>
<name>A0A835KUU1_9POAL</name>
<proteinExistence type="predicted"/>
<dbReference type="AlphaFoldDB" id="A0A835KUU1"/>
<accession>A0A835KUU1</accession>
<keyword evidence="2" id="KW-1185">Reference proteome</keyword>
<organism evidence="1 2">
    <name type="scientific">Digitaria exilis</name>
    <dbReference type="NCBI Taxonomy" id="1010633"/>
    <lineage>
        <taxon>Eukaryota</taxon>
        <taxon>Viridiplantae</taxon>
        <taxon>Streptophyta</taxon>
        <taxon>Embryophyta</taxon>
        <taxon>Tracheophyta</taxon>
        <taxon>Spermatophyta</taxon>
        <taxon>Magnoliopsida</taxon>
        <taxon>Liliopsida</taxon>
        <taxon>Poales</taxon>
        <taxon>Poaceae</taxon>
        <taxon>PACMAD clade</taxon>
        <taxon>Panicoideae</taxon>
        <taxon>Panicodae</taxon>
        <taxon>Paniceae</taxon>
        <taxon>Anthephorinae</taxon>
        <taxon>Digitaria</taxon>
    </lineage>
</organism>
<evidence type="ECO:0000313" key="2">
    <source>
        <dbReference type="Proteomes" id="UP000636709"/>
    </source>
</evidence>